<dbReference type="EMBL" id="CALTRL010000811">
    <property type="protein sequence ID" value="CAH7669800.1"/>
    <property type="molecule type" value="Genomic_DNA"/>
</dbReference>
<accession>A0AAV0APS7</accession>
<dbReference type="AlphaFoldDB" id="A0AAV0APS7"/>
<organism evidence="1 2">
    <name type="scientific">Phakopsora pachyrhizi</name>
    <name type="common">Asian soybean rust disease fungus</name>
    <dbReference type="NCBI Taxonomy" id="170000"/>
    <lineage>
        <taxon>Eukaryota</taxon>
        <taxon>Fungi</taxon>
        <taxon>Dikarya</taxon>
        <taxon>Basidiomycota</taxon>
        <taxon>Pucciniomycotina</taxon>
        <taxon>Pucciniomycetes</taxon>
        <taxon>Pucciniales</taxon>
        <taxon>Phakopsoraceae</taxon>
        <taxon>Phakopsora</taxon>
    </lineage>
</organism>
<evidence type="ECO:0000313" key="2">
    <source>
        <dbReference type="Proteomes" id="UP001153365"/>
    </source>
</evidence>
<sequence length="258" mass="29410">MGPSTILISIEEGRLSVVSASFRTATLLYILNDLINKATWNEGGSGKFVIWRDVLPHARKTTLHRPTFTISQKIDLEYKSNIVVVEVLVFRPYLPDARWFGMAHQHKDAGQESGPWHDKERACFNEENLHRGEWSDLPNNENQQGETETFPLAYEEYFAQPCGVKIQVGEREDLGLLSKREVAIATAPDLQLTLDQSLGGRAGRFETTTREEVLWIQKEGAQSGCNWQQGPNWSSLTKVVVVWCPGKRKRLTRWKEED</sequence>
<protein>
    <submittedName>
        <fullName evidence="1">Uncharacterized protein</fullName>
    </submittedName>
</protein>
<proteinExistence type="predicted"/>
<evidence type="ECO:0000313" key="1">
    <source>
        <dbReference type="EMBL" id="CAH7669800.1"/>
    </source>
</evidence>
<gene>
    <name evidence="1" type="ORF">PPACK8108_LOCUS4448</name>
</gene>
<keyword evidence="2" id="KW-1185">Reference proteome</keyword>
<dbReference type="Proteomes" id="UP001153365">
    <property type="component" value="Unassembled WGS sequence"/>
</dbReference>
<reference evidence="1" key="1">
    <citation type="submission" date="2022-06" db="EMBL/GenBank/DDBJ databases">
        <authorList>
            <consortium name="SYNGENTA / RWTH Aachen University"/>
        </authorList>
    </citation>
    <scope>NUCLEOTIDE SEQUENCE</scope>
</reference>
<name>A0AAV0APS7_PHAPC</name>
<comment type="caution">
    <text evidence="1">The sequence shown here is derived from an EMBL/GenBank/DDBJ whole genome shotgun (WGS) entry which is preliminary data.</text>
</comment>